<keyword evidence="11" id="KW-1185">Reference proteome</keyword>
<dbReference type="InterPro" id="IPR003661">
    <property type="entry name" value="HisK_dim/P_dom"/>
</dbReference>
<keyword evidence="4" id="KW-0808">Transferase</keyword>
<dbReference type="SUPFAM" id="SSF55874">
    <property type="entry name" value="ATPase domain of HSP90 chaperone/DNA topoisomerase II/histidine kinase"/>
    <property type="match status" value="1"/>
</dbReference>
<dbReference type="InterPro" id="IPR050736">
    <property type="entry name" value="Sensor_HK_Regulatory"/>
</dbReference>
<comment type="catalytic activity">
    <reaction evidence="1">
        <text>ATP + protein L-histidine = ADP + protein N-phospho-L-histidine.</text>
        <dbReference type="EC" id="2.7.13.3"/>
    </reaction>
</comment>
<keyword evidence="6" id="KW-0902">Two-component regulatory system</keyword>
<dbReference type="AlphaFoldDB" id="A0AA49JWB5"/>
<dbReference type="Pfam" id="PF02518">
    <property type="entry name" value="HATPase_c"/>
    <property type="match status" value="1"/>
</dbReference>
<dbReference type="InterPro" id="IPR036890">
    <property type="entry name" value="HATPase_C_sf"/>
</dbReference>
<dbReference type="CDD" id="cd00082">
    <property type="entry name" value="HisKA"/>
    <property type="match status" value="1"/>
</dbReference>
<dbReference type="InterPro" id="IPR036097">
    <property type="entry name" value="HisK_dim/P_sf"/>
</dbReference>
<keyword evidence="7" id="KW-0812">Transmembrane</keyword>
<dbReference type="EC" id="2.7.13.3" evidence="2"/>
<evidence type="ECO:0000313" key="11">
    <source>
        <dbReference type="Proteomes" id="UP001229955"/>
    </source>
</evidence>
<evidence type="ECO:0000256" key="5">
    <source>
        <dbReference type="ARBA" id="ARBA00022777"/>
    </source>
</evidence>
<dbReference type="PRINTS" id="PR00344">
    <property type="entry name" value="BCTRLSENSOR"/>
</dbReference>
<keyword evidence="7" id="KW-1133">Transmembrane helix</keyword>
<dbReference type="Proteomes" id="UP001229955">
    <property type="component" value="Chromosome"/>
</dbReference>
<name>A0AA49JWB5_9BACT</name>
<evidence type="ECO:0000256" key="2">
    <source>
        <dbReference type="ARBA" id="ARBA00012438"/>
    </source>
</evidence>
<dbReference type="SUPFAM" id="SSF47384">
    <property type="entry name" value="Homodimeric domain of signal transducing histidine kinase"/>
    <property type="match status" value="1"/>
</dbReference>
<protein>
    <recommendedName>
        <fullName evidence="2">histidine kinase</fullName>
        <ecNumber evidence="2">2.7.13.3</ecNumber>
    </recommendedName>
</protein>
<accession>A0AA49Q7P3</accession>
<accession>A0AA49JWB5</accession>
<dbReference type="SMART" id="SM00388">
    <property type="entry name" value="HisKA"/>
    <property type="match status" value="1"/>
</dbReference>
<dbReference type="InterPro" id="IPR005467">
    <property type="entry name" value="His_kinase_dom"/>
</dbReference>
<keyword evidence="3" id="KW-0597">Phosphoprotein</keyword>
<dbReference type="Gene3D" id="1.10.287.130">
    <property type="match status" value="1"/>
</dbReference>
<evidence type="ECO:0000256" key="7">
    <source>
        <dbReference type="SAM" id="Phobius"/>
    </source>
</evidence>
<evidence type="ECO:0000256" key="3">
    <source>
        <dbReference type="ARBA" id="ARBA00022553"/>
    </source>
</evidence>
<dbReference type="PANTHER" id="PTHR43711">
    <property type="entry name" value="TWO-COMPONENT HISTIDINE KINASE"/>
    <property type="match status" value="1"/>
</dbReference>
<dbReference type="KEGG" id="pspc:Strain318_002320"/>
<organism evidence="9">
    <name type="scientific">Pseudogemmatithrix spongiicola</name>
    <dbReference type="NCBI Taxonomy" id="3062599"/>
    <lineage>
        <taxon>Bacteria</taxon>
        <taxon>Pseudomonadati</taxon>
        <taxon>Gemmatimonadota</taxon>
        <taxon>Gemmatimonadia</taxon>
        <taxon>Gemmatimonadales</taxon>
        <taxon>Gemmatimonadaceae</taxon>
        <taxon>Pseudogemmatithrix</taxon>
    </lineage>
</organism>
<keyword evidence="7" id="KW-0472">Membrane</keyword>
<gene>
    <name evidence="9" type="ORF">Strain138_002321</name>
    <name evidence="10" type="ORF">Strain318_002320</name>
</gene>
<dbReference type="EMBL" id="CP130613">
    <property type="protein sequence ID" value="WKW15913.1"/>
    <property type="molecule type" value="Genomic_DNA"/>
</dbReference>
<evidence type="ECO:0000313" key="10">
    <source>
        <dbReference type="EMBL" id="WKW15913.1"/>
    </source>
</evidence>
<dbReference type="Gene3D" id="3.30.565.10">
    <property type="entry name" value="Histidine kinase-like ATPase, C-terminal domain"/>
    <property type="match status" value="1"/>
</dbReference>
<dbReference type="GO" id="GO:0000155">
    <property type="term" value="F:phosphorelay sensor kinase activity"/>
    <property type="evidence" value="ECO:0007669"/>
    <property type="project" value="InterPro"/>
</dbReference>
<dbReference type="InterPro" id="IPR004358">
    <property type="entry name" value="Sig_transdc_His_kin-like_C"/>
</dbReference>
<evidence type="ECO:0000256" key="1">
    <source>
        <dbReference type="ARBA" id="ARBA00000085"/>
    </source>
</evidence>
<dbReference type="EMBL" id="CP130612">
    <property type="protein sequence ID" value="WKW13007.1"/>
    <property type="molecule type" value="Genomic_DNA"/>
</dbReference>
<evidence type="ECO:0000259" key="8">
    <source>
        <dbReference type="PROSITE" id="PS50109"/>
    </source>
</evidence>
<keyword evidence="5 9" id="KW-0418">Kinase</keyword>
<reference evidence="9" key="1">
    <citation type="submission" date="2023-07" db="EMBL/GenBank/DDBJ databases">
        <authorList>
            <person name="Haufschild T."/>
            <person name="Kallscheuer N."/>
            <person name="Hammer J."/>
            <person name="Kohn T."/>
            <person name="Kabuu M."/>
            <person name="Jogler M."/>
            <person name="Wohfarth N."/>
            <person name="Heuer A."/>
            <person name="Rohde M."/>
            <person name="van Teeseling M.C.F."/>
            <person name="Jogler C."/>
        </authorList>
    </citation>
    <scope>NUCLEOTIDE SEQUENCE</scope>
    <source>
        <strain evidence="9">Strain 138</strain>
        <strain evidence="10">Strain 318</strain>
    </source>
</reference>
<dbReference type="PANTHER" id="PTHR43711:SF1">
    <property type="entry name" value="HISTIDINE KINASE 1"/>
    <property type="match status" value="1"/>
</dbReference>
<dbReference type="InterPro" id="IPR003594">
    <property type="entry name" value="HATPase_dom"/>
</dbReference>
<proteinExistence type="predicted"/>
<feature type="transmembrane region" description="Helical" evidence="7">
    <location>
        <begin position="12"/>
        <end position="34"/>
    </location>
</feature>
<evidence type="ECO:0000256" key="4">
    <source>
        <dbReference type="ARBA" id="ARBA00022679"/>
    </source>
</evidence>
<dbReference type="CDD" id="cd00075">
    <property type="entry name" value="HATPase"/>
    <property type="match status" value="1"/>
</dbReference>
<dbReference type="RefSeq" id="WP_367885872.1">
    <property type="nucleotide sequence ID" value="NZ_CP130612.1"/>
</dbReference>
<dbReference type="SMART" id="SM00387">
    <property type="entry name" value="HATPase_c"/>
    <property type="match status" value="1"/>
</dbReference>
<feature type="transmembrane region" description="Helical" evidence="7">
    <location>
        <begin position="75"/>
        <end position="97"/>
    </location>
</feature>
<evidence type="ECO:0000256" key="6">
    <source>
        <dbReference type="ARBA" id="ARBA00023012"/>
    </source>
</evidence>
<dbReference type="PROSITE" id="PS50109">
    <property type="entry name" value="HIS_KIN"/>
    <property type="match status" value="1"/>
</dbReference>
<dbReference type="Pfam" id="PF00512">
    <property type="entry name" value="HisKA"/>
    <property type="match status" value="1"/>
</dbReference>
<evidence type="ECO:0000313" key="9">
    <source>
        <dbReference type="EMBL" id="WKW13007.1"/>
    </source>
</evidence>
<sequence length="333" mass="36965">MSRARPHSPSTRSVQVGFFLLLLVCAAQLAFWMWDEWRYTALMTERLSAALTATGAGSEQLAQLARERAQRLNRYAWEGAFFLSVLIAAMAVVLKALREEAELRRRQEQFLAAVSHEFKSPLASLRLSVETLSLRDPAPAERAELVRRIVVELGRLERMVANTLDTSRLASGGESFPERVALDEIVAEMTEELREFAAECGVRVEAQMSHALTVHADREGVRTVVRNLLHNAIKASPRDGVVQVRGEADLHDVLLEVSDDGVGFAPKEAPRLFEQFYRVEGDGRGRMQGTGLGLYLVERLVTHAGGRVRAQSAGHGLGAVFTVRWPRPAEDRS</sequence>
<feature type="domain" description="Histidine kinase" evidence="8">
    <location>
        <begin position="113"/>
        <end position="329"/>
    </location>
</feature>